<name>A0A4Q0MGD9_9SPHI</name>
<dbReference type="EMBL" id="RXOC01000001">
    <property type="protein sequence ID" value="RXF72540.1"/>
    <property type="molecule type" value="Genomic_DNA"/>
</dbReference>
<protein>
    <recommendedName>
        <fullName evidence="4">DUF3784 domain-containing protein</fullName>
    </recommendedName>
</protein>
<dbReference type="RefSeq" id="WP_128767724.1">
    <property type="nucleotide sequence ID" value="NZ_RXOC01000001.1"/>
</dbReference>
<evidence type="ECO:0000313" key="2">
    <source>
        <dbReference type="EMBL" id="RXF72540.1"/>
    </source>
</evidence>
<feature type="transmembrane region" description="Helical" evidence="1">
    <location>
        <begin position="52"/>
        <end position="72"/>
    </location>
</feature>
<evidence type="ECO:0000256" key="1">
    <source>
        <dbReference type="SAM" id="Phobius"/>
    </source>
</evidence>
<keyword evidence="1" id="KW-1133">Transmembrane helix</keyword>
<organism evidence="2 3">
    <name type="scientific">Arcticibacter tournemirensis</name>
    <dbReference type="NCBI Taxonomy" id="699437"/>
    <lineage>
        <taxon>Bacteria</taxon>
        <taxon>Pseudomonadati</taxon>
        <taxon>Bacteroidota</taxon>
        <taxon>Sphingobacteriia</taxon>
        <taxon>Sphingobacteriales</taxon>
        <taxon>Sphingobacteriaceae</taxon>
        <taxon>Arcticibacter</taxon>
    </lineage>
</organism>
<reference evidence="2 3" key="1">
    <citation type="submission" date="2018-12" db="EMBL/GenBank/DDBJ databases">
        <title>The Draft Genome Sequence of the Soil Bacterium Pedobacter tournemirensis R1.</title>
        <authorList>
            <person name="He J."/>
        </authorList>
    </citation>
    <scope>NUCLEOTIDE SEQUENCE [LARGE SCALE GENOMIC DNA]</scope>
    <source>
        <strain evidence="2 3">R1</strain>
    </source>
</reference>
<feature type="transmembrane region" description="Helical" evidence="1">
    <location>
        <begin position="6"/>
        <end position="32"/>
    </location>
</feature>
<proteinExistence type="predicted"/>
<keyword evidence="1" id="KW-0812">Transmembrane</keyword>
<sequence>MIIILTFVILMLSVVVFSGLVIGFIAFSGSVLPKEQTISKDKFLHSSRGRTFIGVLTVLFLFLAEGSFFYFLNLL</sequence>
<accession>A0A4Q0MGD9</accession>
<gene>
    <name evidence="2" type="ORF">EKH83_02120</name>
</gene>
<dbReference type="Proteomes" id="UP000290848">
    <property type="component" value="Unassembled WGS sequence"/>
</dbReference>
<comment type="caution">
    <text evidence="2">The sequence shown here is derived from an EMBL/GenBank/DDBJ whole genome shotgun (WGS) entry which is preliminary data.</text>
</comment>
<evidence type="ECO:0000313" key="3">
    <source>
        <dbReference type="Proteomes" id="UP000290848"/>
    </source>
</evidence>
<evidence type="ECO:0008006" key="4">
    <source>
        <dbReference type="Google" id="ProtNLM"/>
    </source>
</evidence>
<keyword evidence="1" id="KW-0472">Membrane</keyword>
<dbReference type="AlphaFoldDB" id="A0A4Q0MGD9"/>